<sequence>MLGPRIMVALLLSAALLSGSPRQESLVYVGNSGPGLGKNIVFLAGDEEYRSEEGLPQLARILAFRHGFRCTVLFSQAKDGTIDPEVQDNQPGMEALDSADLCVLQLRFRRWPDSQMKRFDDYVRRGKPLVALRTSTHAFDFTGGPYERYGWRSTTWPGGFGRAILGETWVSHWGAHGKQATRGIPVGNHPVLNGVGAMFGPSDVYEAHPPADAKVLVRGQVLEGMSPTSPPSTARKTPSRGTEQAVNDPMMPVVWVREVEQGLGLRTWALTCTMGAAQDLLDEHLRRLLINSAYYALGLEVPAHADVSFVGEYAPSPFGFGGFKKGVRPSNLAWP</sequence>
<feature type="region of interest" description="Disordered" evidence="1">
    <location>
        <begin position="223"/>
        <end position="245"/>
    </location>
</feature>
<dbReference type="KEGG" id="npy:NPRO_02340"/>
<evidence type="ECO:0000313" key="2">
    <source>
        <dbReference type="EMBL" id="BBO22639.1"/>
    </source>
</evidence>
<gene>
    <name evidence="2" type="ORF">NPRO_02340</name>
</gene>
<dbReference type="SUPFAM" id="SSF52317">
    <property type="entry name" value="Class I glutamine amidotransferase-like"/>
    <property type="match status" value="1"/>
</dbReference>
<organism evidence="2 3">
    <name type="scientific">Candidatus Nitrosymbiomonas proteolyticus</name>
    <dbReference type="NCBI Taxonomy" id="2608984"/>
    <lineage>
        <taxon>Bacteria</taxon>
        <taxon>Bacillati</taxon>
        <taxon>Armatimonadota</taxon>
        <taxon>Armatimonadota incertae sedis</taxon>
        <taxon>Candidatus Nitrosymbiomonas</taxon>
    </lineage>
</organism>
<evidence type="ECO:0000313" key="3">
    <source>
        <dbReference type="Proteomes" id="UP000662873"/>
    </source>
</evidence>
<dbReference type="InterPro" id="IPR029062">
    <property type="entry name" value="Class_I_gatase-like"/>
</dbReference>
<proteinExistence type="predicted"/>
<accession>A0A809R546</accession>
<dbReference type="Gene3D" id="3.40.50.880">
    <property type="match status" value="1"/>
</dbReference>
<name>A0A809R546_9BACT</name>
<evidence type="ECO:0000256" key="1">
    <source>
        <dbReference type="SAM" id="MobiDB-lite"/>
    </source>
</evidence>
<protein>
    <submittedName>
        <fullName evidence="2">LacI family transcriptional regulator</fullName>
    </submittedName>
</protein>
<dbReference type="AlphaFoldDB" id="A0A809R546"/>
<feature type="compositionally biased region" description="Polar residues" evidence="1">
    <location>
        <begin position="231"/>
        <end position="245"/>
    </location>
</feature>
<reference evidence="2" key="1">
    <citation type="journal article" name="DNA Res.">
        <title>The physiological potential of anammox bacteria as revealed by their core genome structure.</title>
        <authorList>
            <person name="Okubo T."/>
            <person name="Toyoda A."/>
            <person name="Fukuhara K."/>
            <person name="Uchiyama I."/>
            <person name="Harigaya Y."/>
            <person name="Kuroiwa M."/>
            <person name="Suzuki T."/>
            <person name="Murakami Y."/>
            <person name="Suwa Y."/>
            <person name="Takami H."/>
        </authorList>
    </citation>
    <scope>NUCLEOTIDE SEQUENCE</scope>
    <source>
        <strain evidence="2">317325-2</strain>
    </source>
</reference>
<dbReference type="Proteomes" id="UP000662873">
    <property type="component" value="Chromosome"/>
</dbReference>
<dbReference type="EMBL" id="AP021858">
    <property type="protein sequence ID" value="BBO22639.1"/>
    <property type="molecule type" value="Genomic_DNA"/>
</dbReference>